<organism evidence="1 2">
    <name type="scientific">Mortierella alpina</name>
    <name type="common">Oleaginous fungus</name>
    <name type="synonym">Mortierella renispora</name>
    <dbReference type="NCBI Taxonomy" id="64518"/>
    <lineage>
        <taxon>Eukaryota</taxon>
        <taxon>Fungi</taxon>
        <taxon>Fungi incertae sedis</taxon>
        <taxon>Mucoromycota</taxon>
        <taxon>Mortierellomycotina</taxon>
        <taxon>Mortierellomycetes</taxon>
        <taxon>Mortierellales</taxon>
        <taxon>Mortierellaceae</taxon>
        <taxon>Mortierella</taxon>
    </lineage>
</organism>
<name>A0A9P6LYA9_MORAP</name>
<protein>
    <submittedName>
        <fullName evidence="1">Uncharacterized protein</fullName>
    </submittedName>
</protein>
<dbReference type="OrthoDB" id="2443388at2759"/>
<evidence type="ECO:0000313" key="1">
    <source>
        <dbReference type="EMBL" id="KAF9950784.1"/>
    </source>
</evidence>
<dbReference type="AlphaFoldDB" id="A0A9P6LYA9"/>
<feature type="non-terminal residue" evidence="1">
    <location>
        <position position="1"/>
    </location>
</feature>
<dbReference type="Proteomes" id="UP000738359">
    <property type="component" value="Unassembled WGS sequence"/>
</dbReference>
<dbReference type="EMBL" id="JAAAHY010001264">
    <property type="protein sequence ID" value="KAF9950784.1"/>
    <property type="molecule type" value="Genomic_DNA"/>
</dbReference>
<keyword evidence="2" id="KW-1185">Reference proteome</keyword>
<proteinExistence type="predicted"/>
<gene>
    <name evidence="1" type="ORF">BGZ70_001229</name>
</gene>
<evidence type="ECO:0000313" key="2">
    <source>
        <dbReference type="Proteomes" id="UP000738359"/>
    </source>
</evidence>
<reference evidence="1" key="1">
    <citation type="journal article" date="2020" name="Fungal Divers.">
        <title>Resolving the Mortierellaceae phylogeny through synthesis of multi-gene phylogenetics and phylogenomics.</title>
        <authorList>
            <person name="Vandepol N."/>
            <person name="Liber J."/>
            <person name="Desiro A."/>
            <person name="Na H."/>
            <person name="Kennedy M."/>
            <person name="Barry K."/>
            <person name="Grigoriev I.V."/>
            <person name="Miller A.N."/>
            <person name="O'Donnell K."/>
            <person name="Stajich J.E."/>
            <person name="Bonito G."/>
        </authorList>
    </citation>
    <scope>NUCLEOTIDE SEQUENCE</scope>
    <source>
        <strain evidence="1">CK1249</strain>
    </source>
</reference>
<sequence>VQSLESDIEACLAESSALPEQNVHLGSNVSIQPTTQVLPQTMYQPAVHQLTIDIEAAPQEDQSLPQSSVELGSSVQIVPTVSVTPLTVFQPSVQSLPFIINVEPCVDYYDRYQRGGIDQFQQGSLGLDQYRGAGAASDWSELAGADFGLSQQADVAGLSDCPCGAESWQSSLGSDWRASTLGQIAPTTRMM</sequence>
<accession>A0A9P6LYA9</accession>
<comment type="caution">
    <text evidence="1">The sequence shown here is derived from an EMBL/GenBank/DDBJ whole genome shotgun (WGS) entry which is preliminary data.</text>
</comment>